<reference evidence="1 2" key="1">
    <citation type="submission" date="2021-06" db="EMBL/GenBank/DDBJ databases">
        <authorList>
            <person name="Palmer J.M."/>
        </authorList>
    </citation>
    <scope>NUCLEOTIDE SEQUENCE [LARGE SCALE GENOMIC DNA]</scope>
    <source>
        <strain evidence="1 2">MEX-2019</strain>
        <tissue evidence="1">Muscle</tissue>
    </source>
</reference>
<organism evidence="1 2">
    <name type="scientific">Crenichthys baileyi</name>
    <name type="common">White River springfish</name>
    <dbReference type="NCBI Taxonomy" id="28760"/>
    <lineage>
        <taxon>Eukaryota</taxon>
        <taxon>Metazoa</taxon>
        <taxon>Chordata</taxon>
        <taxon>Craniata</taxon>
        <taxon>Vertebrata</taxon>
        <taxon>Euteleostomi</taxon>
        <taxon>Actinopterygii</taxon>
        <taxon>Neopterygii</taxon>
        <taxon>Teleostei</taxon>
        <taxon>Neoteleostei</taxon>
        <taxon>Acanthomorphata</taxon>
        <taxon>Ovalentaria</taxon>
        <taxon>Atherinomorphae</taxon>
        <taxon>Cyprinodontiformes</taxon>
        <taxon>Goodeidae</taxon>
        <taxon>Crenichthys</taxon>
    </lineage>
</organism>
<keyword evidence="2" id="KW-1185">Reference proteome</keyword>
<comment type="caution">
    <text evidence="1">The sequence shown here is derived from an EMBL/GenBank/DDBJ whole genome shotgun (WGS) entry which is preliminary data.</text>
</comment>
<sequence>MQEDGDDSGGVECWRIDSQVSTDVGVQRSSQWLHGRVAREGVRRFLERINARLITKVGTKLESSAGTDHIVDGIRTKETGIWWNSISCSSTGKDCKRMGSLNQELRLEEQAHRRVFSSS</sequence>
<dbReference type="AlphaFoldDB" id="A0AAV9SG69"/>
<dbReference type="EMBL" id="JAHHUM010000367">
    <property type="protein sequence ID" value="KAK5620386.1"/>
    <property type="molecule type" value="Genomic_DNA"/>
</dbReference>
<accession>A0AAV9SG69</accession>
<gene>
    <name evidence="1" type="ORF">CRENBAI_024769</name>
</gene>
<proteinExistence type="predicted"/>
<evidence type="ECO:0000313" key="1">
    <source>
        <dbReference type="EMBL" id="KAK5620386.1"/>
    </source>
</evidence>
<dbReference type="Proteomes" id="UP001311232">
    <property type="component" value="Unassembled WGS sequence"/>
</dbReference>
<name>A0AAV9SG69_9TELE</name>
<evidence type="ECO:0000313" key="2">
    <source>
        <dbReference type="Proteomes" id="UP001311232"/>
    </source>
</evidence>
<protein>
    <submittedName>
        <fullName evidence="1">Uncharacterized protein</fullName>
    </submittedName>
</protein>